<comment type="similarity">
    <text evidence="2">Belongs to the CDP-glycerol glycerophosphotransferase family.</text>
</comment>
<dbReference type="EMBL" id="JBHSTQ010000011">
    <property type="protein sequence ID" value="MFC6387198.1"/>
    <property type="molecule type" value="Genomic_DNA"/>
</dbReference>
<keyword evidence="5" id="KW-0777">Teichoic acid biosynthesis</keyword>
<comment type="caution">
    <text evidence="9">The sequence shown here is derived from an EMBL/GenBank/DDBJ whole genome shotgun (WGS) entry which is preliminary data.</text>
</comment>
<evidence type="ECO:0000256" key="4">
    <source>
        <dbReference type="ARBA" id="ARBA00022679"/>
    </source>
</evidence>
<dbReference type="CDD" id="cd02511">
    <property type="entry name" value="Beta4Glucosyltransferase"/>
    <property type="match status" value="1"/>
</dbReference>
<dbReference type="InterPro" id="IPR019734">
    <property type="entry name" value="TPR_rpt"/>
</dbReference>
<sequence>MSGLISLCMIVKNEENVLQRCLESVKDGVDEIVIIDSGSTDRTKEIAHRYTDKVFDYKWNNSFSEARNYAQSKATSEWILALDADEFVDYQNLLELRNELTENQDHFNMCVVKIYNFAGKDAQAIFNNYHVRIYKNDPAIKYYRTIHEQLKRTDGEELRSHVSKLVVYHSGYLSNTVTVKNKGSRNRALINKEINAEGQTGFDYFNLGNELVSQGKTEKALDCYVKAYQKAPDIKYSWVGTCLIQMCQCLVTLKRYNDALNVIRDSESIFDSYADFKAIKGKIYLLQGRVDDALYELNDIVNDQDKYQEALLSTDSISYLPNKWMGQIYEEKNDLKKAVLYYTRAFQENRNDEELLNRYFGLLFKNSPYEEINHFFKDEKLLTGNEVSALFLLKVIFNFPESSKYTEKLIAQTRYINNVDVKAKCLLISNKSSEALELINQLPMKQRTIIFNTGVFDFSDYIISSLLSKRQDELISYGKKYKNAESIINLITGNGKGDQDLPLYLSILNRTICLQQFGLFEELLNFRNAFDKSVNIQIGHMLYHYHFNDLAVQFYQESGNALFDEQTYLNLINESKKNNLLEAAYNFSNQAIQKGFYNFKILEDLAKLVHRMNAEKLELSIQQLALECYPDSRYLSNQTTWGETRKKVALIYTPLSGSNVTALMRHIPDDIRLKYKVNLIEQKNDLQYFNQLLENDVVVTTEGNYPFEKRNITKKQKIIELWHGFPLKSMGLMDESEVGKEKIKDQWKNVDAVVSYSNLYNQSMKKCFGIDEEKFKILGVPRNDLLLQSEGRKNIKKLFNVCNENDQYIFYMPTWRHTSRLNRNDGSRSWENLFDMSDFKLNQFEAYLKDHHFKLIVKLHPADERMFISHIKQSENILALTSDLLTKYQLDVYELLSGADLLITDYSSTYFDFLLLNRPIIFTPVDLESYRKSRGFILNPYEQWTPGPKVTSQTELENQIVKSLTDINYFSKERDRLKHIVHQYQDDHSTERVWNFIRTSLEEK</sequence>
<dbReference type="InterPro" id="IPR043148">
    <property type="entry name" value="TagF_C"/>
</dbReference>
<proteinExistence type="inferred from homology"/>
<reference evidence="10" key="1">
    <citation type="journal article" date="2019" name="Int. J. Syst. Evol. Microbiol.">
        <title>The Global Catalogue of Microorganisms (GCM) 10K type strain sequencing project: providing services to taxonomists for standard genome sequencing and annotation.</title>
        <authorList>
            <consortium name="The Broad Institute Genomics Platform"/>
            <consortium name="The Broad Institute Genome Sequencing Center for Infectious Disease"/>
            <person name="Wu L."/>
            <person name="Ma J."/>
        </authorList>
    </citation>
    <scope>NUCLEOTIDE SEQUENCE [LARGE SCALE GENOMIC DNA]</scope>
    <source>
        <strain evidence="10">CCUG 42001</strain>
    </source>
</reference>
<dbReference type="Pfam" id="PF04464">
    <property type="entry name" value="Glyphos_transf"/>
    <property type="match status" value="1"/>
</dbReference>
<evidence type="ECO:0000256" key="3">
    <source>
        <dbReference type="ARBA" id="ARBA00022475"/>
    </source>
</evidence>
<organism evidence="9 10">
    <name type="scientific">Sporolactobacillus kofuensis</name>
    <dbReference type="NCBI Taxonomy" id="269672"/>
    <lineage>
        <taxon>Bacteria</taxon>
        <taxon>Bacillati</taxon>
        <taxon>Bacillota</taxon>
        <taxon>Bacilli</taxon>
        <taxon>Bacillales</taxon>
        <taxon>Sporolactobacillaceae</taxon>
        <taxon>Sporolactobacillus</taxon>
    </lineage>
</organism>
<keyword evidence="3" id="KW-1003">Cell membrane</keyword>
<dbReference type="InterPro" id="IPR051612">
    <property type="entry name" value="Teichoic_Acid_Biosynth"/>
</dbReference>
<dbReference type="Proteomes" id="UP001596267">
    <property type="component" value="Unassembled WGS sequence"/>
</dbReference>
<keyword evidence="4" id="KW-0808">Transferase</keyword>
<dbReference type="Gene3D" id="3.90.550.10">
    <property type="entry name" value="Spore Coat Polysaccharide Biosynthesis Protein SpsA, Chain A"/>
    <property type="match status" value="1"/>
</dbReference>
<dbReference type="Pfam" id="PF00535">
    <property type="entry name" value="Glycos_transf_2"/>
    <property type="match status" value="1"/>
</dbReference>
<dbReference type="Gene3D" id="3.40.50.11820">
    <property type="match status" value="1"/>
</dbReference>
<feature type="repeat" description="TPR" evidence="7">
    <location>
        <begin position="201"/>
        <end position="234"/>
    </location>
</feature>
<keyword evidence="7" id="KW-0802">TPR repeat</keyword>
<gene>
    <name evidence="9" type="ORF">ACFP7A_11335</name>
</gene>
<dbReference type="InterPro" id="IPR007554">
    <property type="entry name" value="Glycerophosphate_synth"/>
</dbReference>
<dbReference type="SUPFAM" id="SSF48452">
    <property type="entry name" value="TPR-like"/>
    <property type="match status" value="1"/>
</dbReference>
<evidence type="ECO:0000259" key="8">
    <source>
        <dbReference type="Pfam" id="PF00535"/>
    </source>
</evidence>
<accession>A0ABW1WIN1</accession>
<dbReference type="InterPro" id="IPR029044">
    <property type="entry name" value="Nucleotide-diphossugar_trans"/>
</dbReference>
<dbReference type="Pfam" id="PF13181">
    <property type="entry name" value="TPR_8"/>
    <property type="match status" value="2"/>
</dbReference>
<dbReference type="PANTHER" id="PTHR37316:SF3">
    <property type="entry name" value="TEICHOIC ACID GLYCEROL-PHOSPHATE TRANSFERASE"/>
    <property type="match status" value="1"/>
</dbReference>
<feature type="domain" description="Glycosyltransferase 2-like" evidence="8">
    <location>
        <begin position="6"/>
        <end position="120"/>
    </location>
</feature>
<evidence type="ECO:0000256" key="5">
    <source>
        <dbReference type="ARBA" id="ARBA00022944"/>
    </source>
</evidence>
<evidence type="ECO:0000256" key="7">
    <source>
        <dbReference type="PROSITE-ProRule" id="PRU00339"/>
    </source>
</evidence>
<evidence type="ECO:0000256" key="2">
    <source>
        <dbReference type="ARBA" id="ARBA00010488"/>
    </source>
</evidence>
<comment type="subcellular location">
    <subcellularLocation>
        <location evidence="1">Cell membrane</location>
        <topology evidence="1">Peripheral membrane protein</topology>
    </subcellularLocation>
</comment>
<dbReference type="InterPro" id="IPR043149">
    <property type="entry name" value="TagF_N"/>
</dbReference>
<keyword evidence="10" id="KW-1185">Reference proteome</keyword>
<dbReference type="PANTHER" id="PTHR37316">
    <property type="entry name" value="TEICHOIC ACID GLYCEROL-PHOSPHATE PRIMASE"/>
    <property type="match status" value="1"/>
</dbReference>
<dbReference type="RefSeq" id="WP_253076753.1">
    <property type="nucleotide sequence ID" value="NZ_JAMXWN010000011.1"/>
</dbReference>
<name>A0ABW1WIN1_9BACL</name>
<protein>
    <submittedName>
        <fullName evidence="9">CDP-glycerol glycerophosphotransferase family protein</fullName>
    </submittedName>
</protein>
<dbReference type="SUPFAM" id="SSF53756">
    <property type="entry name" value="UDP-Glycosyltransferase/glycogen phosphorylase"/>
    <property type="match status" value="1"/>
</dbReference>
<evidence type="ECO:0000313" key="10">
    <source>
        <dbReference type="Proteomes" id="UP001596267"/>
    </source>
</evidence>
<dbReference type="InterPro" id="IPR001173">
    <property type="entry name" value="Glyco_trans_2-like"/>
</dbReference>
<dbReference type="SMART" id="SM00028">
    <property type="entry name" value="TPR"/>
    <property type="match status" value="2"/>
</dbReference>
<evidence type="ECO:0000256" key="1">
    <source>
        <dbReference type="ARBA" id="ARBA00004202"/>
    </source>
</evidence>
<keyword evidence="6" id="KW-0472">Membrane</keyword>
<dbReference type="InterPro" id="IPR011990">
    <property type="entry name" value="TPR-like_helical_dom_sf"/>
</dbReference>
<dbReference type="Gene3D" id="1.25.40.10">
    <property type="entry name" value="Tetratricopeptide repeat domain"/>
    <property type="match status" value="1"/>
</dbReference>
<evidence type="ECO:0000256" key="6">
    <source>
        <dbReference type="ARBA" id="ARBA00023136"/>
    </source>
</evidence>
<dbReference type="PROSITE" id="PS50005">
    <property type="entry name" value="TPR"/>
    <property type="match status" value="1"/>
</dbReference>
<dbReference type="SUPFAM" id="SSF53448">
    <property type="entry name" value="Nucleotide-diphospho-sugar transferases"/>
    <property type="match status" value="1"/>
</dbReference>
<dbReference type="Gene3D" id="3.40.50.12580">
    <property type="match status" value="1"/>
</dbReference>
<evidence type="ECO:0000313" key="9">
    <source>
        <dbReference type="EMBL" id="MFC6387198.1"/>
    </source>
</evidence>